<organism evidence="1 2">
    <name type="scientific">Pomacea canaliculata</name>
    <name type="common">Golden apple snail</name>
    <dbReference type="NCBI Taxonomy" id="400727"/>
    <lineage>
        <taxon>Eukaryota</taxon>
        <taxon>Metazoa</taxon>
        <taxon>Spiralia</taxon>
        <taxon>Lophotrochozoa</taxon>
        <taxon>Mollusca</taxon>
        <taxon>Gastropoda</taxon>
        <taxon>Caenogastropoda</taxon>
        <taxon>Architaenioglossa</taxon>
        <taxon>Ampullarioidea</taxon>
        <taxon>Ampullariidae</taxon>
        <taxon>Pomacea</taxon>
    </lineage>
</organism>
<proteinExistence type="predicted"/>
<name>A0A2T7NNK5_POMCA</name>
<dbReference type="OMA" id="KTSYGAM"/>
<sequence>MPSAAVTNEQVAMSVSTVAHWCGTGVRQLSVVSQSGKQCPVPVTMALDYRKAIYRPNRPDTRLKTSYGAMSEWLRYGKGRHRSSMLQASLLPRRNCTDYTIRGSRRSSHQQHQTLGANGFLGADMQSAARAAALDENVPVHARYASGCGYDDFYNSFLAVKRHGPAEDFPVFGPPRLRHGRAGGSWRHVKEVLQAGGKRIVFVDGQISANDVLKLDHVPGGHLILPSHTGHSTSDDHVPLLDSFRSVILPPPSVPQANYRPVTVQKGLEKDNWAIIR</sequence>
<reference evidence="1 2" key="1">
    <citation type="submission" date="2018-04" db="EMBL/GenBank/DDBJ databases">
        <title>The genome of golden apple snail Pomacea canaliculata provides insight into stress tolerance and invasive adaptation.</title>
        <authorList>
            <person name="Liu C."/>
            <person name="Liu B."/>
            <person name="Ren Y."/>
            <person name="Zhang Y."/>
            <person name="Wang H."/>
            <person name="Li S."/>
            <person name="Jiang F."/>
            <person name="Yin L."/>
            <person name="Zhang G."/>
            <person name="Qian W."/>
            <person name="Fan W."/>
        </authorList>
    </citation>
    <scope>NUCLEOTIDE SEQUENCE [LARGE SCALE GENOMIC DNA]</scope>
    <source>
        <strain evidence="1">SZHN2017</strain>
        <tissue evidence="1">Muscle</tissue>
    </source>
</reference>
<keyword evidence="2" id="KW-1185">Reference proteome</keyword>
<dbReference type="Proteomes" id="UP000245119">
    <property type="component" value="Linkage Group LG10"/>
</dbReference>
<comment type="caution">
    <text evidence="1">The sequence shown here is derived from an EMBL/GenBank/DDBJ whole genome shotgun (WGS) entry which is preliminary data.</text>
</comment>
<gene>
    <name evidence="1" type="ORF">C0Q70_16000</name>
</gene>
<evidence type="ECO:0000313" key="2">
    <source>
        <dbReference type="Proteomes" id="UP000245119"/>
    </source>
</evidence>
<dbReference type="AlphaFoldDB" id="A0A2T7NNK5"/>
<evidence type="ECO:0000313" key="1">
    <source>
        <dbReference type="EMBL" id="PVD22744.1"/>
    </source>
</evidence>
<accession>A0A2T7NNK5</accession>
<dbReference type="OrthoDB" id="6043660at2759"/>
<dbReference type="EMBL" id="PZQS01000010">
    <property type="protein sequence ID" value="PVD22744.1"/>
    <property type="molecule type" value="Genomic_DNA"/>
</dbReference>
<protein>
    <submittedName>
        <fullName evidence="1">Uncharacterized protein</fullName>
    </submittedName>
</protein>